<reference evidence="3" key="1">
    <citation type="submission" date="2023-03" db="EMBL/GenBank/DDBJ databases">
        <title>Chitinimonas shenzhenensis gen. nov., sp. nov., a novel member of family Burkholderiaceae isolated from activated sludge collected in Shen Zhen, China.</title>
        <authorList>
            <person name="Wang X."/>
        </authorList>
    </citation>
    <scope>NUCLEOTIDE SEQUENCE</scope>
    <source>
        <strain evidence="3">DQS-5</strain>
    </source>
</reference>
<proteinExistence type="predicted"/>
<dbReference type="Pfam" id="PF13409">
    <property type="entry name" value="GST_N_2"/>
    <property type="match status" value="1"/>
</dbReference>
<dbReference type="CDD" id="cd03048">
    <property type="entry name" value="GST_N_Ure2p_like"/>
    <property type="match status" value="1"/>
</dbReference>
<dbReference type="InterPro" id="IPR036282">
    <property type="entry name" value="Glutathione-S-Trfase_C_sf"/>
</dbReference>
<evidence type="ECO:0000313" key="4">
    <source>
        <dbReference type="Proteomes" id="UP001172778"/>
    </source>
</evidence>
<evidence type="ECO:0000259" key="2">
    <source>
        <dbReference type="PROSITE" id="PS50405"/>
    </source>
</evidence>
<organism evidence="3 4">
    <name type="scientific">Parachitinimonas caeni</name>
    <dbReference type="NCBI Taxonomy" id="3031301"/>
    <lineage>
        <taxon>Bacteria</taxon>
        <taxon>Pseudomonadati</taxon>
        <taxon>Pseudomonadota</taxon>
        <taxon>Betaproteobacteria</taxon>
        <taxon>Neisseriales</taxon>
        <taxon>Chitinibacteraceae</taxon>
        <taxon>Parachitinimonas</taxon>
    </lineage>
</organism>
<dbReference type="InterPro" id="IPR036249">
    <property type="entry name" value="Thioredoxin-like_sf"/>
</dbReference>
<dbReference type="Pfam" id="PF00043">
    <property type="entry name" value="GST_C"/>
    <property type="match status" value="1"/>
</dbReference>
<dbReference type="InterPro" id="IPR010987">
    <property type="entry name" value="Glutathione-S-Trfase_C-like"/>
</dbReference>
<dbReference type="SFLD" id="SFLDG01151">
    <property type="entry name" value="Main.2:_Nu-like"/>
    <property type="match status" value="1"/>
</dbReference>
<dbReference type="RefSeq" id="WP_284098972.1">
    <property type="nucleotide sequence ID" value="NZ_JARRAF010000001.1"/>
</dbReference>
<dbReference type="SFLD" id="SFLDS00019">
    <property type="entry name" value="Glutathione_Transferase_(cytos"/>
    <property type="match status" value="1"/>
</dbReference>
<feature type="domain" description="GST N-terminal" evidence="1">
    <location>
        <begin position="1"/>
        <end position="86"/>
    </location>
</feature>
<dbReference type="PANTHER" id="PTHR44051">
    <property type="entry name" value="GLUTATHIONE S-TRANSFERASE-RELATED"/>
    <property type="match status" value="1"/>
</dbReference>
<dbReference type="Proteomes" id="UP001172778">
    <property type="component" value="Unassembled WGS sequence"/>
</dbReference>
<keyword evidence="4" id="KW-1185">Reference proteome</keyword>
<dbReference type="InterPro" id="IPR004046">
    <property type="entry name" value="GST_C"/>
</dbReference>
<gene>
    <name evidence="3" type="ORF">PZA18_01380</name>
</gene>
<dbReference type="InterPro" id="IPR004045">
    <property type="entry name" value="Glutathione_S-Trfase_N"/>
</dbReference>
<dbReference type="PROSITE" id="PS50404">
    <property type="entry name" value="GST_NTER"/>
    <property type="match status" value="1"/>
</dbReference>
<dbReference type="SFLD" id="SFLDG00358">
    <property type="entry name" value="Main_(cytGST)"/>
    <property type="match status" value="1"/>
</dbReference>
<dbReference type="Gene3D" id="3.40.30.10">
    <property type="entry name" value="Glutaredoxin"/>
    <property type="match status" value="1"/>
</dbReference>
<evidence type="ECO:0000259" key="1">
    <source>
        <dbReference type="PROSITE" id="PS50404"/>
    </source>
</evidence>
<comment type="caution">
    <text evidence="3">The sequence shown here is derived from an EMBL/GenBank/DDBJ whole genome shotgun (WGS) entry which is preliminary data.</text>
</comment>
<dbReference type="PANTHER" id="PTHR44051:SF8">
    <property type="entry name" value="GLUTATHIONE S-TRANSFERASE GSTA"/>
    <property type="match status" value="1"/>
</dbReference>
<dbReference type="PROSITE" id="PS50405">
    <property type="entry name" value="GST_CTER"/>
    <property type="match status" value="1"/>
</dbReference>
<accession>A0ABT7DUE0</accession>
<dbReference type="CDD" id="cd10291">
    <property type="entry name" value="GST_C_YfcG_like"/>
    <property type="match status" value="1"/>
</dbReference>
<evidence type="ECO:0000313" key="3">
    <source>
        <dbReference type="EMBL" id="MDK2122693.1"/>
    </source>
</evidence>
<dbReference type="SUPFAM" id="SSF52833">
    <property type="entry name" value="Thioredoxin-like"/>
    <property type="match status" value="1"/>
</dbReference>
<feature type="domain" description="GST C-terminal" evidence="2">
    <location>
        <begin position="89"/>
        <end position="206"/>
    </location>
</feature>
<dbReference type="SUPFAM" id="SSF47616">
    <property type="entry name" value="GST C-terminal domain-like"/>
    <property type="match status" value="1"/>
</dbReference>
<name>A0ABT7DUE0_9NEIS</name>
<dbReference type="EMBL" id="JARRAF010000001">
    <property type="protein sequence ID" value="MDK2122693.1"/>
    <property type="molecule type" value="Genomic_DNA"/>
</dbReference>
<sequence length="206" mass="23355">MLTLYTWNTPNGRKISLMLEECGLPYQIEKIDIMKGDQFTPAYQAISPNGKIPALVDTDGPNGEPFALFESGAILIYLAEKTSRFLPASGPERYRTLQWLMFQMGGFGPMLGQAHHFGRFAPEKIPYAIERYQREANRLYGVLDRELAQRPYIAGEYSIADMALYPWALRHEWQGVSLEAYPAVAAWMSRLAERPAIQRGMAVEMS</sequence>
<dbReference type="Gene3D" id="1.20.1050.10">
    <property type="match status" value="1"/>
</dbReference>
<dbReference type="InterPro" id="IPR040079">
    <property type="entry name" value="Glutathione_S-Trfase"/>
</dbReference>
<protein>
    <submittedName>
        <fullName evidence="3">Glutathione S-transferase N-terminal domain-containing protein</fullName>
    </submittedName>
</protein>